<dbReference type="InterPro" id="IPR006913">
    <property type="entry name" value="CENP-V/GFA"/>
</dbReference>
<dbReference type="Pfam" id="PF04828">
    <property type="entry name" value="GFA"/>
    <property type="match status" value="1"/>
</dbReference>
<organism evidence="2 3">
    <name type="scientific">Maritimibacter dapengensis</name>
    <dbReference type="NCBI Taxonomy" id="2836868"/>
    <lineage>
        <taxon>Bacteria</taxon>
        <taxon>Pseudomonadati</taxon>
        <taxon>Pseudomonadota</taxon>
        <taxon>Alphaproteobacteria</taxon>
        <taxon>Rhodobacterales</taxon>
        <taxon>Roseobacteraceae</taxon>
        <taxon>Maritimibacter</taxon>
    </lineage>
</organism>
<sequence>MTHRGSCLCGAVRYEVSGPMRPSVACHCTQCRKTSGHYWSATQADDAKLTIEGEDHLRWFRSSKTARRGFCSECGSSMFWQMDGEGKTSIGSGTLDLPTGLVTDRHIYVEDKGDYYEIPESERG</sequence>
<dbReference type="RefSeq" id="WP_218393499.1">
    <property type="nucleotide sequence ID" value="NZ_JAHUZE010000004.1"/>
</dbReference>
<feature type="domain" description="CENP-V/GFA" evidence="1">
    <location>
        <begin position="3"/>
        <end position="117"/>
    </location>
</feature>
<keyword evidence="3" id="KW-1185">Reference proteome</keyword>
<dbReference type="Proteomes" id="UP000756530">
    <property type="component" value="Unassembled WGS sequence"/>
</dbReference>
<gene>
    <name evidence="2" type="ORF">KJP28_15255</name>
</gene>
<accession>A0ABS6T4V7</accession>
<proteinExistence type="predicted"/>
<comment type="caution">
    <text evidence="2">The sequence shown here is derived from an EMBL/GenBank/DDBJ whole genome shotgun (WGS) entry which is preliminary data.</text>
</comment>
<dbReference type="PANTHER" id="PTHR33337">
    <property type="entry name" value="GFA DOMAIN-CONTAINING PROTEIN"/>
    <property type="match status" value="1"/>
</dbReference>
<evidence type="ECO:0000313" key="2">
    <source>
        <dbReference type="EMBL" id="MBV7380287.1"/>
    </source>
</evidence>
<dbReference type="PROSITE" id="PS51891">
    <property type="entry name" value="CENP_V_GFA"/>
    <property type="match status" value="1"/>
</dbReference>
<dbReference type="PANTHER" id="PTHR33337:SF40">
    <property type="entry name" value="CENP-V_GFA DOMAIN-CONTAINING PROTEIN-RELATED"/>
    <property type="match status" value="1"/>
</dbReference>
<protein>
    <submittedName>
        <fullName evidence="2">GFA family protein</fullName>
    </submittedName>
</protein>
<name>A0ABS6T4V7_9RHOB</name>
<evidence type="ECO:0000313" key="3">
    <source>
        <dbReference type="Proteomes" id="UP000756530"/>
    </source>
</evidence>
<dbReference type="EMBL" id="JAHUZE010000004">
    <property type="protein sequence ID" value="MBV7380287.1"/>
    <property type="molecule type" value="Genomic_DNA"/>
</dbReference>
<reference evidence="2 3" key="1">
    <citation type="submission" date="2021-05" db="EMBL/GenBank/DDBJ databases">
        <title>Culturable bacteria isolated from Daya Bay.</title>
        <authorList>
            <person name="Zheng W."/>
            <person name="Yu S."/>
            <person name="Huang Y."/>
        </authorList>
    </citation>
    <scope>NUCLEOTIDE SEQUENCE [LARGE SCALE GENOMIC DNA]</scope>
    <source>
        <strain evidence="2 3">DP4N28-5</strain>
    </source>
</reference>
<evidence type="ECO:0000259" key="1">
    <source>
        <dbReference type="PROSITE" id="PS51891"/>
    </source>
</evidence>